<dbReference type="GO" id="GO:0005975">
    <property type="term" value="P:carbohydrate metabolic process"/>
    <property type="evidence" value="ECO:0007669"/>
    <property type="project" value="InterPro"/>
</dbReference>
<dbReference type="SMART" id="SM01217">
    <property type="entry name" value="Fn3_like"/>
    <property type="match status" value="1"/>
</dbReference>
<dbReference type="AlphaFoldDB" id="A0A9D2NJF5"/>
<keyword evidence="2 4" id="KW-0378">Hydrolase</keyword>
<dbReference type="PANTHER" id="PTHR42715:SF10">
    <property type="entry name" value="BETA-GLUCOSIDASE"/>
    <property type="match status" value="1"/>
</dbReference>
<dbReference type="SUPFAM" id="SSF52279">
    <property type="entry name" value="Beta-D-glucan exohydrolase, C-terminal domain"/>
    <property type="match status" value="1"/>
</dbReference>
<comment type="similarity">
    <text evidence="1">Belongs to the glycosyl hydrolase 3 family.</text>
</comment>
<gene>
    <name evidence="4" type="ORF">H9761_14260</name>
</gene>
<dbReference type="InterPro" id="IPR036962">
    <property type="entry name" value="Glyco_hydro_3_N_sf"/>
</dbReference>
<dbReference type="Pfam" id="PF14310">
    <property type="entry name" value="Fn3-like"/>
    <property type="match status" value="1"/>
</dbReference>
<evidence type="ECO:0000256" key="1">
    <source>
        <dbReference type="ARBA" id="ARBA00005336"/>
    </source>
</evidence>
<dbReference type="GO" id="GO:0004553">
    <property type="term" value="F:hydrolase activity, hydrolyzing O-glycosyl compounds"/>
    <property type="evidence" value="ECO:0007669"/>
    <property type="project" value="InterPro"/>
</dbReference>
<evidence type="ECO:0000256" key="2">
    <source>
        <dbReference type="ARBA" id="ARBA00022801"/>
    </source>
</evidence>
<protein>
    <submittedName>
        <fullName evidence="4">Glycoside hydrolase family 3 C-terminal domain-containing protein</fullName>
    </submittedName>
</protein>
<dbReference type="Gene3D" id="3.20.20.300">
    <property type="entry name" value="Glycoside hydrolase, family 3, N-terminal domain"/>
    <property type="match status" value="1"/>
</dbReference>
<dbReference type="InterPro" id="IPR050288">
    <property type="entry name" value="Cellulose_deg_GH3"/>
</dbReference>
<evidence type="ECO:0000313" key="5">
    <source>
        <dbReference type="Proteomes" id="UP000823891"/>
    </source>
</evidence>
<dbReference type="InterPro" id="IPR001764">
    <property type="entry name" value="Glyco_hydro_3_N"/>
</dbReference>
<reference evidence="4" key="2">
    <citation type="submission" date="2021-04" db="EMBL/GenBank/DDBJ databases">
        <authorList>
            <person name="Gilroy R."/>
        </authorList>
    </citation>
    <scope>NUCLEOTIDE SEQUENCE</scope>
    <source>
        <strain evidence="4">USAMLcec2-132</strain>
    </source>
</reference>
<dbReference type="Gene3D" id="2.60.40.10">
    <property type="entry name" value="Immunoglobulins"/>
    <property type="match status" value="1"/>
</dbReference>
<feature type="domain" description="Fibronectin type III-like" evidence="3">
    <location>
        <begin position="338"/>
        <end position="409"/>
    </location>
</feature>
<dbReference type="Gene3D" id="3.40.50.1700">
    <property type="entry name" value="Glycoside hydrolase family 3 C-terminal domain"/>
    <property type="match status" value="1"/>
</dbReference>
<dbReference type="Proteomes" id="UP000823891">
    <property type="component" value="Unassembled WGS sequence"/>
</dbReference>
<accession>A0A9D2NJF5</accession>
<dbReference type="PANTHER" id="PTHR42715">
    <property type="entry name" value="BETA-GLUCOSIDASE"/>
    <property type="match status" value="1"/>
</dbReference>
<dbReference type="Pfam" id="PF00933">
    <property type="entry name" value="Glyco_hydro_3"/>
    <property type="match status" value="1"/>
</dbReference>
<dbReference type="InterPro" id="IPR017853">
    <property type="entry name" value="GH"/>
</dbReference>
<dbReference type="InterPro" id="IPR002772">
    <property type="entry name" value="Glyco_hydro_3_C"/>
</dbReference>
<name>A0A9D2NJF5_9FIRM</name>
<reference evidence="4" key="1">
    <citation type="journal article" date="2021" name="PeerJ">
        <title>Extensive microbial diversity within the chicken gut microbiome revealed by metagenomics and culture.</title>
        <authorList>
            <person name="Gilroy R."/>
            <person name="Ravi A."/>
            <person name="Getino M."/>
            <person name="Pursley I."/>
            <person name="Horton D.L."/>
            <person name="Alikhan N.F."/>
            <person name="Baker D."/>
            <person name="Gharbi K."/>
            <person name="Hall N."/>
            <person name="Watson M."/>
            <person name="Adriaenssens E.M."/>
            <person name="Foster-Nyarko E."/>
            <person name="Jarju S."/>
            <person name="Secka A."/>
            <person name="Antonio M."/>
            <person name="Oren A."/>
            <person name="Chaudhuri R.R."/>
            <person name="La Ragione R."/>
            <person name="Hildebrand F."/>
            <person name="Pallen M.J."/>
        </authorList>
    </citation>
    <scope>NUCLEOTIDE SEQUENCE</scope>
    <source>
        <strain evidence="4">USAMLcec2-132</strain>
    </source>
</reference>
<dbReference type="InterPro" id="IPR013783">
    <property type="entry name" value="Ig-like_fold"/>
</dbReference>
<sequence>MEEKIYGYFDEKETAAELANRELARWAAEESIVLLKNDGALPLASGKIALYGMGARRTVKGGLGSGSVEERYSVTIEEGLKNAGYEITSQLWLDDYDKEYEETYQAYVSMVEEEIKGMTNPMEIIPKAHSYVYRYPSGRAITDEDIRKSDTDTCIYVLTRQAGEGNDRRLEPGDYLLTDTEREHLKKVGSAYRHTIVIINVGGGMDLSFAEEIPGINAVVYFVQGGEEGGNALAELISGKVNFSGKLASTLMRDYQDVPFGDGFSYLNGDPDNEEYHEGIYVGYRYYDSFQKEVRYPFGYGLSYTSFALECREAALDTDRIRLAVRVTNTGRQYAGKEVVQAYVSAPQGKLAKEYQSLAGFAKTGTLAPGESEEAEISIDVRQMASYDEERAAWVLERGDYIIRTGNSSRNTSPAAVVRVKQDIITMQCANKCTPTDVLEDFVPENVRADCAEDLRDIPILLLDAESVPVEQADYSEPQFIETEEERVILDRLGPDKWVEFLRGGDLQRPPEGALEISGAGGKTTTALLQDGIRNVVMSDGPAGINIANKVKYMGDGRFAVAVIPERYNWGMMRAYAARMIPEGGRIVYRYATAWPVEMLLAQSWNLKLLEEIGRAAAREMETFGITLWLAPGMNIHRNPLGGRNFEYYSEDPFLSGKCAAAVTRGVQETEGLCTVVKHFACNDAEDNRNHSSSNVSERALREIHLRGFEYAVKEAQPHGLMSSYNRINHVYAPNSHDLLTDILRCEWGYQGLVMTDWGSCNASAADAVKCAPAGNDIVMPGSAEEAEAIRKAMHEGLISQECIRRSAARVLRVMLMAKTEVIL</sequence>
<evidence type="ECO:0000313" key="4">
    <source>
        <dbReference type="EMBL" id="HJC24844.1"/>
    </source>
</evidence>
<dbReference type="InterPro" id="IPR026891">
    <property type="entry name" value="Fn3-like"/>
</dbReference>
<organism evidence="4 5">
    <name type="scientific">Candidatus Eisenbergiella merdavium</name>
    <dbReference type="NCBI Taxonomy" id="2838551"/>
    <lineage>
        <taxon>Bacteria</taxon>
        <taxon>Bacillati</taxon>
        <taxon>Bacillota</taxon>
        <taxon>Clostridia</taxon>
        <taxon>Lachnospirales</taxon>
        <taxon>Lachnospiraceae</taxon>
        <taxon>Eisenbergiella</taxon>
    </lineage>
</organism>
<comment type="caution">
    <text evidence="4">The sequence shown here is derived from an EMBL/GenBank/DDBJ whole genome shotgun (WGS) entry which is preliminary data.</text>
</comment>
<dbReference type="PRINTS" id="PR00133">
    <property type="entry name" value="GLHYDRLASE3"/>
</dbReference>
<dbReference type="EMBL" id="DWWS01000050">
    <property type="protein sequence ID" value="HJC24844.1"/>
    <property type="molecule type" value="Genomic_DNA"/>
</dbReference>
<dbReference type="Pfam" id="PF01915">
    <property type="entry name" value="Glyco_hydro_3_C"/>
    <property type="match status" value="1"/>
</dbReference>
<dbReference type="InterPro" id="IPR036881">
    <property type="entry name" value="Glyco_hydro_3_C_sf"/>
</dbReference>
<dbReference type="SUPFAM" id="SSF51445">
    <property type="entry name" value="(Trans)glycosidases"/>
    <property type="match status" value="1"/>
</dbReference>
<evidence type="ECO:0000259" key="3">
    <source>
        <dbReference type="SMART" id="SM01217"/>
    </source>
</evidence>
<proteinExistence type="inferred from homology"/>